<gene>
    <name evidence="3" type="ORF">N1F79_06635</name>
</gene>
<protein>
    <submittedName>
        <fullName evidence="3">RagB/SusD family nutrient uptake outer membrane protein</fullName>
    </submittedName>
</protein>
<proteinExistence type="predicted"/>
<keyword evidence="4" id="KW-1185">Reference proteome</keyword>
<comment type="caution">
    <text evidence="3">The sequence shown here is derived from an EMBL/GenBank/DDBJ whole genome shotgun (WGS) entry which is preliminary data.</text>
</comment>
<dbReference type="EMBL" id="JAODOP010000004">
    <property type="protein sequence ID" value="MEF3832799.1"/>
    <property type="molecule type" value="Genomic_DNA"/>
</dbReference>
<organism evidence="3 4">
    <name type="scientific">Flavivirga spongiicola</name>
    <dbReference type="NCBI Taxonomy" id="421621"/>
    <lineage>
        <taxon>Bacteria</taxon>
        <taxon>Pseudomonadati</taxon>
        <taxon>Bacteroidota</taxon>
        <taxon>Flavobacteriia</taxon>
        <taxon>Flavobacteriales</taxon>
        <taxon>Flavobacteriaceae</taxon>
        <taxon>Flavivirga</taxon>
    </lineage>
</organism>
<sequence>MKKYLKSWIAILGCVLVFSCSNYLDVQPEDKLLESIVFSNESSIHAALNNVYSSMASDNIYGGNLTMTTVDVLAQRYSTLEDLQPRFWHRYGIYDYDDSVVQGGFNAIWSNMYINILNINNFISGLDTYEGALSEEKKNLLKGEAIALRAMHHFDLLRLFGPIYSENPEADAIPYNTEAKAELTAILPATKVMELILADLAIAEGLLENDPIREFGKIAILEEDVEPEDPEFDYNGSDFYRFRNLRLNYFAVKALQARANLYAGDNIAALAAAKTVINEASKWFAWTDPLDVISAGKKADRIFSSEVLFAVQNNNLYNQYDRFFSDELGQRFVLTSNSARLETVFEANLNDYRFNSTWAVPSIGGFDTKTFFKFVEISVGPGEAEVGFKFMQPLVRISEMYYIAAEAELDATLALGYLNTVRFNRGLIDLPADVDINVELLKEYEKEFYGEGQLFFYYKRHNFSTIPDGSSDSGTVDMNVSTYVVPLPLSETNFRND</sequence>
<keyword evidence="1" id="KW-0732">Signal</keyword>
<dbReference type="Gene3D" id="1.25.40.390">
    <property type="match status" value="1"/>
</dbReference>
<dbReference type="PROSITE" id="PS51257">
    <property type="entry name" value="PROKAR_LIPOPROTEIN"/>
    <property type="match status" value="1"/>
</dbReference>
<evidence type="ECO:0000313" key="3">
    <source>
        <dbReference type="EMBL" id="MEF3832799.1"/>
    </source>
</evidence>
<dbReference type="RefSeq" id="WP_303305167.1">
    <property type="nucleotide sequence ID" value="NZ_JAODOP010000004.1"/>
</dbReference>
<evidence type="ECO:0000259" key="2">
    <source>
        <dbReference type="Pfam" id="PF14322"/>
    </source>
</evidence>
<dbReference type="Proteomes" id="UP001337305">
    <property type="component" value="Unassembled WGS sequence"/>
</dbReference>
<reference evidence="3 4" key="1">
    <citation type="submission" date="2022-09" db="EMBL/GenBank/DDBJ databases">
        <title>Genome sequencing of Flavivirga sp. MEBiC05379.</title>
        <authorList>
            <person name="Oh H.-M."/>
            <person name="Kwon K.K."/>
            <person name="Park M.J."/>
            <person name="Yang S.-H."/>
        </authorList>
    </citation>
    <scope>NUCLEOTIDE SEQUENCE [LARGE SCALE GENOMIC DNA]</scope>
    <source>
        <strain evidence="3 4">MEBiC05379</strain>
    </source>
</reference>
<name>A0ABU7XQP5_9FLAO</name>
<feature type="chain" id="PRO_5046316632" evidence="1">
    <location>
        <begin position="25"/>
        <end position="497"/>
    </location>
</feature>
<feature type="signal peptide" evidence="1">
    <location>
        <begin position="1"/>
        <end position="24"/>
    </location>
</feature>
<dbReference type="Pfam" id="PF14322">
    <property type="entry name" value="SusD-like_3"/>
    <property type="match status" value="1"/>
</dbReference>
<evidence type="ECO:0000256" key="1">
    <source>
        <dbReference type="SAM" id="SignalP"/>
    </source>
</evidence>
<evidence type="ECO:0000313" key="4">
    <source>
        <dbReference type="Proteomes" id="UP001337305"/>
    </source>
</evidence>
<dbReference type="InterPro" id="IPR011990">
    <property type="entry name" value="TPR-like_helical_dom_sf"/>
</dbReference>
<accession>A0ABU7XQP5</accession>
<dbReference type="SUPFAM" id="SSF48452">
    <property type="entry name" value="TPR-like"/>
    <property type="match status" value="1"/>
</dbReference>
<feature type="domain" description="SusD-like N-terminal" evidence="2">
    <location>
        <begin position="23"/>
        <end position="210"/>
    </location>
</feature>
<dbReference type="InterPro" id="IPR033985">
    <property type="entry name" value="SusD-like_N"/>
</dbReference>